<dbReference type="InterPro" id="IPR027417">
    <property type="entry name" value="P-loop_NTPase"/>
</dbReference>
<dbReference type="GO" id="GO:0005524">
    <property type="term" value="F:ATP binding"/>
    <property type="evidence" value="ECO:0007669"/>
    <property type="project" value="UniProtKB-KW"/>
</dbReference>
<feature type="transmembrane region" description="Helical" evidence="7">
    <location>
        <begin position="177"/>
        <end position="195"/>
    </location>
</feature>
<dbReference type="GO" id="GO:0140359">
    <property type="term" value="F:ABC-type transporter activity"/>
    <property type="evidence" value="ECO:0007669"/>
    <property type="project" value="InterPro"/>
</dbReference>
<dbReference type="PANTHER" id="PTHR24221:SF654">
    <property type="entry name" value="ATP-BINDING CASSETTE SUB-FAMILY B MEMBER 6"/>
    <property type="match status" value="1"/>
</dbReference>
<dbReference type="Proteomes" id="UP000327030">
    <property type="component" value="Chromosome 1"/>
</dbReference>
<evidence type="ECO:0000259" key="8">
    <source>
        <dbReference type="PROSITE" id="PS50893"/>
    </source>
</evidence>
<gene>
    <name evidence="10" type="ORF">FXF36_03005</name>
</gene>
<dbReference type="Gene3D" id="1.20.1560.10">
    <property type="entry name" value="ABC transporter type 1, transmembrane domain"/>
    <property type="match status" value="1"/>
</dbReference>
<dbReference type="CDD" id="cd07346">
    <property type="entry name" value="ABC_6TM_exporters"/>
    <property type="match status" value="1"/>
</dbReference>
<sequence length="590" mass="66255">MGKYKNKVLNYKEGIIKRLYFNLKWIYGFFHDFVGRIITYICIELIHMVVGFIITYKIGSIVDDALNQNVSKTIIMGVLYVGLFILNAAISIGANRFGAWNYNSMQSYLVKKLYRKVMRADWEELTRFHSGDLITRLTNDAKTISGNANGFLTTIISCTLMILASLVVILINDASMILVVIIVAPIIMFSSRIFMNKIYECQSNIKAIESKENSYHKESFHNIQAVKAFGLADEFYKRIQVLEQERYTADMKSNFFSLLSWGVTYISGILSAIICISWAFYRVNTGAMTFGDLTVVIMMAYRIAMSGKSLLNLIPISLELTVSTERVREILAIPDEEEVTSPEYAKLVEKAGDSGVTVKVNDMSFAYKDSDGRQIFDKVSMEAYPGEIIALVGPSGEGKTTMLRILLGILKVQDGQVYVTVEGDDSIRRELSPETRSLIAYVPQGNTMLSGTIEENMRLIAPEATDEEIIDALKQSCAYDFVQKLPDGIYHNVGESGVGFSEGQNQRLAIARAILRKTPILLMDEATSALDVATERRVLSNIMKKDSKRTCILTTHRPSVLSACDRVYRISDSHVNVINEAEIQQLMNEF</sequence>
<evidence type="ECO:0000256" key="2">
    <source>
        <dbReference type="ARBA" id="ARBA00022692"/>
    </source>
</evidence>
<evidence type="ECO:0000256" key="6">
    <source>
        <dbReference type="ARBA" id="ARBA00023136"/>
    </source>
</evidence>
<feature type="transmembrane region" description="Helical" evidence="7">
    <location>
        <begin position="151"/>
        <end position="171"/>
    </location>
</feature>
<dbReference type="OrthoDB" id="9762778at2"/>
<evidence type="ECO:0000313" key="10">
    <source>
        <dbReference type="EMBL" id="QFJ53907.1"/>
    </source>
</evidence>
<dbReference type="PANTHER" id="PTHR24221">
    <property type="entry name" value="ATP-BINDING CASSETTE SUB-FAMILY B"/>
    <property type="match status" value="1"/>
</dbReference>
<dbReference type="Pfam" id="PF00005">
    <property type="entry name" value="ABC_tran"/>
    <property type="match status" value="1"/>
</dbReference>
<dbReference type="GO" id="GO:0005886">
    <property type="term" value="C:plasma membrane"/>
    <property type="evidence" value="ECO:0007669"/>
    <property type="project" value="UniProtKB-SubCell"/>
</dbReference>
<dbReference type="AlphaFoldDB" id="A0A5P6VMW3"/>
<evidence type="ECO:0000256" key="4">
    <source>
        <dbReference type="ARBA" id="ARBA00022840"/>
    </source>
</evidence>
<feature type="transmembrane region" description="Helical" evidence="7">
    <location>
        <begin position="33"/>
        <end position="54"/>
    </location>
</feature>
<feature type="domain" description="ABC transmembrane type-1" evidence="9">
    <location>
        <begin position="45"/>
        <end position="306"/>
    </location>
</feature>
<dbReference type="SUPFAM" id="SSF52540">
    <property type="entry name" value="P-loop containing nucleoside triphosphate hydrolases"/>
    <property type="match status" value="1"/>
</dbReference>
<keyword evidence="4 10" id="KW-0067">ATP-binding</keyword>
<keyword evidence="5 7" id="KW-1133">Transmembrane helix</keyword>
<keyword evidence="3" id="KW-0547">Nucleotide-binding</keyword>
<organism evidence="10 11">
    <name type="scientific">Pseudobutyrivibrio xylanivorans</name>
    <dbReference type="NCBI Taxonomy" id="185007"/>
    <lineage>
        <taxon>Bacteria</taxon>
        <taxon>Bacillati</taxon>
        <taxon>Bacillota</taxon>
        <taxon>Clostridia</taxon>
        <taxon>Lachnospirales</taxon>
        <taxon>Lachnospiraceae</taxon>
        <taxon>Pseudobutyrivibrio</taxon>
    </lineage>
</organism>
<protein>
    <submittedName>
        <fullName evidence="10">ABC transporter ATP-binding protein</fullName>
    </submittedName>
</protein>
<accession>A0A5P6VMW3</accession>
<reference evidence="11" key="1">
    <citation type="submission" date="2019-08" db="EMBL/GenBank/DDBJ databases">
        <title>Complete Genome Sequence of the Polysaccharide-Degrading Rumen Bacterium Pseudobutyrivibrio xylanivorans MA3014.</title>
        <authorList>
            <person name="Palevich N."/>
            <person name="Maclean P.H."/>
            <person name="Kelly W.J."/>
            <person name="Leahy S.C."/>
            <person name="Rakonjac J."/>
            <person name="Attwood G.T."/>
        </authorList>
    </citation>
    <scope>NUCLEOTIDE SEQUENCE [LARGE SCALE GENOMIC DNA]</scope>
    <source>
        <strain evidence="11">MA3014</strain>
    </source>
</reference>
<proteinExistence type="predicted"/>
<evidence type="ECO:0000256" key="7">
    <source>
        <dbReference type="SAM" id="Phobius"/>
    </source>
</evidence>
<keyword evidence="6 7" id="KW-0472">Membrane</keyword>
<dbReference type="InterPro" id="IPR039421">
    <property type="entry name" value="Type_1_exporter"/>
</dbReference>
<dbReference type="PROSITE" id="PS50929">
    <property type="entry name" value="ABC_TM1F"/>
    <property type="match status" value="1"/>
</dbReference>
<feature type="transmembrane region" description="Helical" evidence="7">
    <location>
        <begin position="74"/>
        <end position="95"/>
    </location>
</feature>
<comment type="subcellular location">
    <subcellularLocation>
        <location evidence="1">Cell membrane</location>
        <topology evidence="1">Multi-pass membrane protein</topology>
    </subcellularLocation>
</comment>
<dbReference type="SUPFAM" id="SSF90123">
    <property type="entry name" value="ABC transporter transmembrane region"/>
    <property type="match status" value="1"/>
</dbReference>
<evidence type="ECO:0000256" key="5">
    <source>
        <dbReference type="ARBA" id="ARBA00022989"/>
    </source>
</evidence>
<dbReference type="InterPro" id="IPR003439">
    <property type="entry name" value="ABC_transporter-like_ATP-bd"/>
</dbReference>
<dbReference type="InterPro" id="IPR003593">
    <property type="entry name" value="AAA+_ATPase"/>
</dbReference>
<dbReference type="Gene3D" id="3.40.50.300">
    <property type="entry name" value="P-loop containing nucleotide triphosphate hydrolases"/>
    <property type="match status" value="1"/>
</dbReference>
<keyword evidence="2 7" id="KW-0812">Transmembrane</keyword>
<dbReference type="Pfam" id="PF00664">
    <property type="entry name" value="ABC_membrane"/>
    <property type="match status" value="1"/>
</dbReference>
<evidence type="ECO:0000256" key="3">
    <source>
        <dbReference type="ARBA" id="ARBA00022741"/>
    </source>
</evidence>
<evidence type="ECO:0000256" key="1">
    <source>
        <dbReference type="ARBA" id="ARBA00004651"/>
    </source>
</evidence>
<name>A0A5P6VMW3_PSEXY</name>
<dbReference type="EMBL" id="CP043028">
    <property type="protein sequence ID" value="QFJ53907.1"/>
    <property type="molecule type" value="Genomic_DNA"/>
</dbReference>
<dbReference type="InterPro" id="IPR036640">
    <property type="entry name" value="ABC1_TM_sf"/>
</dbReference>
<dbReference type="GO" id="GO:0016887">
    <property type="term" value="F:ATP hydrolysis activity"/>
    <property type="evidence" value="ECO:0007669"/>
    <property type="project" value="InterPro"/>
</dbReference>
<evidence type="ECO:0000259" key="9">
    <source>
        <dbReference type="PROSITE" id="PS50929"/>
    </source>
</evidence>
<feature type="transmembrane region" description="Helical" evidence="7">
    <location>
        <begin position="255"/>
        <end position="281"/>
    </location>
</feature>
<dbReference type="SMART" id="SM00382">
    <property type="entry name" value="AAA"/>
    <property type="match status" value="1"/>
</dbReference>
<dbReference type="PROSITE" id="PS50893">
    <property type="entry name" value="ABC_TRANSPORTER_2"/>
    <property type="match status" value="1"/>
</dbReference>
<dbReference type="InterPro" id="IPR011527">
    <property type="entry name" value="ABC1_TM_dom"/>
</dbReference>
<evidence type="ECO:0000313" key="11">
    <source>
        <dbReference type="Proteomes" id="UP000327030"/>
    </source>
</evidence>
<dbReference type="KEGG" id="pxv:FXF36_03005"/>
<feature type="domain" description="ABC transporter" evidence="8">
    <location>
        <begin position="358"/>
        <end position="590"/>
    </location>
</feature>